<sequence>MLAEKCPTLRLRVTKSTGAGLANISSTATRGNEVNECWPGNMSNAPSQGNEVNWSWSRKNVQLSDPRQ</sequence>
<dbReference type="AlphaFoldDB" id="A0A330M9Y9"/>
<organism evidence="2 3">
    <name type="scientific">Shewanella benthica</name>
    <dbReference type="NCBI Taxonomy" id="43661"/>
    <lineage>
        <taxon>Bacteria</taxon>
        <taxon>Pseudomonadati</taxon>
        <taxon>Pseudomonadota</taxon>
        <taxon>Gammaproteobacteria</taxon>
        <taxon>Alteromonadales</taxon>
        <taxon>Shewanellaceae</taxon>
        <taxon>Shewanella</taxon>
    </lineage>
</organism>
<gene>
    <name evidence="2" type="ORF">SHEWBE_4284</name>
</gene>
<name>A0A330M9Y9_9GAMM</name>
<feature type="region of interest" description="Disordered" evidence="1">
    <location>
        <begin position="41"/>
        <end position="68"/>
    </location>
</feature>
<evidence type="ECO:0000256" key="1">
    <source>
        <dbReference type="SAM" id="MobiDB-lite"/>
    </source>
</evidence>
<evidence type="ECO:0000313" key="3">
    <source>
        <dbReference type="Proteomes" id="UP000250123"/>
    </source>
</evidence>
<dbReference type="EMBL" id="LS483452">
    <property type="protein sequence ID" value="SQH78244.1"/>
    <property type="molecule type" value="Genomic_DNA"/>
</dbReference>
<dbReference type="KEGG" id="sbk:SHEWBE_4284"/>
<evidence type="ECO:0000313" key="2">
    <source>
        <dbReference type="EMBL" id="SQH78244.1"/>
    </source>
</evidence>
<reference evidence="3" key="1">
    <citation type="submission" date="2018-06" db="EMBL/GenBank/DDBJ databases">
        <authorList>
            <person name="Cea G.-C."/>
            <person name="William W."/>
        </authorList>
    </citation>
    <scope>NUCLEOTIDE SEQUENCE [LARGE SCALE GENOMIC DNA]</scope>
    <source>
        <strain evidence="3">DB21MT-2</strain>
    </source>
</reference>
<protein>
    <submittedName>
        <fullName evidence="2">Uncharacterized protein</fullName>
    </submittedName>
</protein>
<accession>A0A330M9Y9</accession>
<proteinExistence type="predicted"/>
<dbReference type="Proteomes" id="UP000250123">
    <property type="component" value="Chromosome SHEWBE"/>
</dbReference>